<sequence length="255" mass="28128">MDSATGTVTEHFEGSDLADDRWVPHYLPHWSSREGTRASYDVHDSVLRLRVPVGQGLWCPDRHRPSLRTSTVASGLYAGPLGSTLGQQPFADGLTVTEEQPPFRGWLVSGGRVTVRARADLTARSMVSVWMTGFEDEPDRCGEVCVFEVFGDTVTSSSAGVGAGVHAFRDPALGEDFSVTPVDLDLREWHDYSVSMTPSGCTWTVDGRALRTSAECPSYPLQLFVGVFDFPEREDGTTRDHEPSLEVDWIRHEPL</sequence>
<proteinExistence type="predicted"/>
<keyword evidence="3" id="KW-1185">Reference proteome</keyword>
<dbReference type="OrthoDB" id="9809583at2"/>
<accession>A0A4Q2RY60</accession>
<feature type="domain" description="GH16" evidence="1">
    <location>
        <begin position="10"/>
        <end position="255"/>
    </location>
</feature>
<gene>
    <name evidence="2" type="ORF">EUA93_06365</name>
</gene>
<reference evidence="2 3" key="1">
    <citation type="submission" date="2019-01" db="EMBL/GenBank/DDBJ databases">
        <title>Novel species of Nocardioides.</title>
        <authorList>
            <person name="Liu Q."/>
            <person name="Xin Y.-H."/>
        </authorList>
    </citation>
    <scope>NUCLEOTIDE SEQUENCE [LARGE SCALE GENOMIC DNA]</scope>
    <source>
        <strain evidence="2 3">CGMCC 4.6882</strain>
    </source>
</reference>
<protein>
    <submittedName>
        <fullName evidence="2">Glycosyl hydrolase family protein</fullName>
    </submittedName>
</protein>
<evidence type="ECO:0000313" key="2">
    <source>
        <dbReference type="EMBL" id="RYB94008.1"/>
    </source>
</evidence>
<dbReference type="EMBL" id="SDWT01000001">
    <property type="protein sequence ID" value="RYB94008.1"/>
    <property type="molecule type" value="Genomic_DNA"/>
</dbReference>
<dbReference type="GO" id="GO:0004553">
    <property type="term" value="F:hydrolase activity, hydrolyzing O-glycosyl compounds"/>
    <property type="evidence" value="ECO:0007669"/>
    <property type="project" value="InterPro"/>
</dbReference>
<dbReference type="Proteomes" id="UP000294071">
    <property type="component" value="Unassembled WGS sequence"/>
</dbReference>
<dbReference type="RefSeq" id="WP_129399364.1">
    <property type="nucleotide sequence ID" value="NZ_SDWT01000001.1"/>
</dbReference>
<dbReference type="AlphaFoldDB" id="A0A4Q2RY60"/>
<dbReference type="GO" id="GO:0005975">
    <property type="term" value="P:carbohydrate metabolic process"/>
    <property type="evidence" value="ECO:0007669"/>
    <property type="project" value="InterPro"/>
</dbReference>
<dbReference type="CDD" id="cd00413">
    <property type="entry name" value="Glyco_hydrolase_16"/>
    <property type="match status" value="1"/>
</dbReference>
<comment type="caution">
    <text evidence="2">The sequence shown here is derived from an EMBL/GenBank/DDBJ whole genome shotgun (WGS) entry which is preliminary data.</text>
</comment>
<organism evidence="2 3">
    <name type="scientific">Nocardioides oleivorans</name>
    <dbReference type="NCBI Taxonomy" id="273676"/>
    <lineage>
        <taxon>Bacteria</taxon>
        <taxon>Bacillati</taxon>
        <taxon>Actinomycetota</taxon>
        <taxon>Actinomycetes</taxon>
        <taxon>Propionibacteriales</taxon>
        <taxon>Nocardioidaceae</taxon>
        <taxon>Nocardioides</taxon>
    </lineage>
</organism>
<dbReference type="InterPro" id="IPR000757">
    <property type="entry name" value="Beta-glucanase-like"/>
</dbReference>
<evidence type="ECO:0000313" key="3">
    <source>
        <dbReference type="Proteomes" id="UP000294071"/>
    </source>
</evidence>
<evidence type="ECO:0000259" key="1">
    <source>
        <dbReference type="PROSITE" id="PS51762"/>
    </source>
</evidence>
<dbReference type="SUPFAM" id="SSF49899">
    <property type="entry name" value="Concanavalin A-like lectins/glucanases"/>
    <property type="match status" value="1"/>
</dbReference>
<dbReference type="InterPro" id="IPR013320">
    <property type="entry name" value="ConA-like_dom_sf"/>
</dbReference>
<dbReference type="Pfam" id="PF00722">
    <property type="entry name" value="Glyco_hydro_16"/>
    <property type="match status" value="1"/>
</dbReference>
<keyword evidence="2" id="KW-0378">Hydrolase</keyword>
<dbReference type="Gene3D" id="2.60.120.200">
    <property type="match status" value="1"/>
</dbReference>
<name>A0A4Q2RY60_9ACTN</name>
<dbReference type="PROSITE" id="PS51762">
    <property type="entry name" value="GH16_2"/>
    <property type="match status" value="1"/>
</dbReference>